<dbReference type="PANTHER" id="PTHR30273:SF2">
    <property type="entry name" value="PROTEIN FECR"/>
    <property type="match status" value="1"/>
</dbReference>
<dbReference type="PIRSF" id="PIRSF018266">
    <property type="entry name" value="FecR"/>
    <property type="match status" value="1"/>
</dbReference>
<dbReference type="Gene3D" id="2.60.120.1440">
    <property type="match status" value="1"/>
</dbReference>
<evidence type="ECO:0000313" key="3">
    <source>
        <dbReference type="EMBL" id="SPZ87066.1"/>
    </source>
</evidence>
<evidence type="ECO:0000259" key="1">
    <source>
        <dbReference type="Pfam" id="PF04773"/>
    </source>
</evidence>
<dbReference type="InterPro" id="IPR032508">
    <property type="entry name" value="FecR_C"/>
</dbReference>
<evidence type="ECO:0000313" key="4">
    <source>
        <dbReference type="Proteomes" id="UP000251241"/>
    </source>
</evidence>
<dbReference type="GeneID" id="97182629"/>
<dbReference type="AlphaFoldDB" id="A0A2X2J5H5"/>
<name>A0A2X2J5H5_SPHMU</name>
<dbReference type="Gene3D" id="3.55.50.30">
    <property type="match status" value="1"/>
</dbReference>
<protein>
    <submittedName>
        <fullName evidence="3">Fec operon regulator FecR</fullName>
    </submittedName>
</protein>
<dbReference type="GO" id="GO:0016989">
    <property type="term" value="F:sigma factor antagonist activity"/>
    <property type="evidence" value="ECO:0007669"/>
    <property type="project" value="TreeGrafter"/>
</dbReference>
<feature type="domain" description="Protein FecR C-terminal" evidence="2">
    <location>
        <begin position="310"/>
        <end position="379"/>
    </location>
</feature>
<reference evidence="3 4" key="1">
    <citation type="submission" date="2018-06" db="EMBL/GenBank/DDBJ databases">
        <authorList>
            <consortium name="Pathogen Informatics"/>
            <person name="Doyle S."/>
        </authorList>
    </citation>
    <scope>NUCLEOTIDE SEQUENCE [LARGE SCALE GENOMIC DNA]</scope>
    <source>
        <strain evidence="3 4">NCTC11343</strain>
    </source>
</reference>
<dbReference type="Pfam" id="PF04773">
    <property type="entry name" value="FecR"/>
    <property type="match status" value="1"/>
</dbReference>
<dbReference type="EMBL" id="UAUU01000009">
    <property type="protein sequence ID" value="SPZ87066.1"/>
    <property type="molecule type" value="Genomic_DNA"/>
</dbReference>
<sequence length="383" mass="44078">MEENSGHISQLLQKFLFGQLTELEQKQFEEWLQASDQNRRLLESFRKAKSIEQDLAVVKQLDANRAWEKLNSRNNKSNYKWFISIAASLLLLATFFYLWQSSYLKTDEDAVHNLTLNLEQDVEPAQSGAILHLSNGEKVVLNNKTSKTYHTNKTFVGNGAELIVKNDKNQQVSRLNSLIVPRASYYKITLSDGTKVWVNAQSKLNFPAQFSADERRVSLEGEAYFEVAHDAKKPFYVDSKAGEIKVLGTHFNVFAYHDDIRATLVEGKVEVRQKENKLELNPGEFASLSKNNMIKGNADIQQDLAWHNNEFYFKKETIVNIAHQLSRWYDLDVKFRGNVQLSKEYSGSIQRDVKLSQVLEMLSYVSDLRFEVHGKELIIENKS</sequence>
<dbReference type="RefSeq" id="WP_112374918.1">
    <property type="nucleotide sequence ID" value="NZ_CP069793.1"/>
</dbReference>
<gene>
    <name evidence="3" type="ORF">NCTC11343_02690</name>
</gene>
<dbReference type="InterPro" id="IPR006860">
    <property type="entry name" value="FecR"/>
</dbReference>
<accession>A0A2X2J5H5</accession>
<dbReference type="PANTHER" id="PTHR30273">
    <property type="entry name" value="PERIPLASMIC SIGNAL SENSOR AND SIGMA FACTOR ACTIVATOR FECR-RELATED"/>
    <property type="match status" value="1"/>
</dbReference>
<dbReference type="Proteomes" id="UP000251241">
    <property type="component" value="Unassembled WGS sequence"/>
</dbReference>
<dbReference type="FunFam" id="2.60.120.1440:FF:000001">
    <property type="entry name" value="Putative anti-sigma factor"/>
    <property type="match status" value="1"/>
</dbReference>
<proteinExistence type="predicted"/>
<evidence type="ECO:0000259" key="2">
    <source>
        <dbReference type="Pfam" id="PF16344"/>
    </source>
</evidence>
<dbReference type="InterPro" id="IPR012373">
    <property type="entry name" value="Ferrdict_sens_TM"/>
</dbReference>
<organism evidence="3 4">
    <name type="scientific">Sphingobacterium multivorum</name>
    <dbReference type="NCBI Taxonomy" id="28454"/>
    <lineage>
        <taxon>Bacteria</taxon>
        <taxon>Pseudomonadati</taxon>
        <taxon>Bacteroidota</taxon>
        <taxon>Sphingobacteriia</taxon>
        <taxon>Sphingobacteriales</taxon>
        <taxon>Sphingobacteriaceae</taxon>
        <taxon>Sphingobacterium</taxon>
    </lineage>
</organism>
<dbReference type="Pfam" id="PF16344">
    <property type="entry name" value="FecR_C"/>
    <property type="match status" value="1"/>
</dbReference>
<feature type="domain" description="FecR protein" evidence="1">
    <location>
        <begin position="183"/>
        <end position="270"/>
    </location>
</feature>